<evidence type="ECO:0000256" key="1">
    <source>
        <dbReference type="ARBA" id="ARBA00013172"/>
    </source>
</evidence>
<dbReference type="Pfam" id="PF22624">
    <property type="entry name" value="AASDHPPT_N"/>
    <property type="match status" value="1"/>
</dbReference>
<organism evidence="5 6">
    <name type="scientific">Nepenthes gracilis</name>
    <name type="common">Slender pitcher plant</name>
    <dbReference type="NCBI Taxonomy" id="150966"/>
    <lineage>
        <taxon>Eukaryota</taxon>
        <taxon>Viridiplantae</taxon>
        <taxon>Streptophyta</taxon>
        <taxon>Embryophyta</taxon>
        <taxon>Tracheophyta</taxon>
        <taxon>Spermatophyta</taxon>
        <taxon>Magnoliopsida</taxon>
        <taxon>eudicotyledons</taxon>
        <taxon>Gunneridae</taxon>
        <taxon>Pentapetalae</taxon>
        <taxon>Caryophyllales</taxon>
        <taxon>Nepenthaceae</taxon>
        <taxon>Nepenthes</taxon>
    </lineage>
</organism>
<dbReference type="GO" id="GO:0019878">
    <property type="term" value="P:lysine biosynthetic process via aminoadipic acid"/>
    <property type="evidence" value="ECO:0007669"/>
    <property type="project" value="TreeGrafter"/>
</dbReference>
<dbReference type="EC" id="2.7.8.7" evidence="1"/>
<dbReference type="GO" id="GO:0008897">
    <property type="term" value="F:holo-[acyl-carrier-protein] synthase activity"/>
    <property type="evidence" value="ECO:0007669"/>
    <property type="project" value="UniProtKB-EC"/>
</dbReference>
<dbReference type="InterPro" id="IPR050559">
    <property type="entry name" value="P-Pant_transferase_sf"/>
</dbReference>
<dbReference type="GO" id="GO:0005829">
    <property type="term" value="C:cytosol"/>
    <property type="evidence" value="ECO:0007669"/>
    <property type="project" value="TreeGrafter"/>
</dbReference>
<dbReference type="Gene3D" id="3.90.470.20">
    <property type="entry name" value="4'-phosphopantetheinyl transferase domain"/>
    <property type="match status" value="2"/>
</dbReference>
<gene>
    <name evidence="5" type="ORF">Nepgr_001321</name>
</gene>
<dbReference type="PANTHER" id="PTHR12215">
    <property type="entry name" value="PHOSPHOPANTETHEINE TRANSFERASE"/>
    <property type="match status" value="1"/>
</dbReference>
<dbReference type="SUPFAM" id="SSF56214">
    <property type="entry name" value="4'-phosphopantetheinyl transferase"/>
    <property type="match status" value="2"/>
</dbReference>
<evidence type="ECO:0000313" key="6">
    <source>
        <dbReference type="Proteomes" id="UP001279734"/>
    </source>
</evidence>
<evidence type="ECO:0000259" key="3">
    <source>
        <dbReference type="Pfam" id="PF01648"/>
    </source>
</evidence>
<evidence type="ECO:0000259" key="4">
    <source>
        <dbReference type="Pfam" id="PF22624"/>
    </source>
</evidence>
<dbReference type="PANTHER" id="PTHR12215:SF10">
    <property type="entry name" value="L-AMINOADIPATE-SEMIALDEHYDE DEHYDROGENASE-PHOSPHOPANTETHEINYL TRANSFERASE"/>
    <property type="match status" value="1"/>
</dbReference>
<evidence type="ECO:0000313" key="5">
    <source>
        <dbReference type="EMBL" id="GMG99481.1"/>
    </source>
</evidence>
<dbReference type="InterPro" id="IPR037143">
    <property type="entry name" value="4-PPantetheinyl_Trfase_dom_sf"/>
</dbReference>
<name>A0AAD3P8C6_NEPGR</name>
<comment type="caution">
    <text evidence="5">The sequence shown here is derived from an EMBL/GenBank/DDBJ whole genome shotgun (WGS) entry which is preliminary data.</text>
</comment>
<protein>
    <recommendedName>
        <fullName evidence="1">holo-[acyl-carrier-protein] synthase</fullName>
        <ecNumber evidence="1">2.7.8.7</ecNumber>
    </recommendedName>
</protein>
<feature type="domain" description="4'-phosphopantetheinyl transferase" evidence="3">
    <location>
        <begin position="117"/>
        <end position="221"/>
    </location>
</feature>
<reference evidence="5" key="1">
    <citation type="submission" date="2023-05" db="EMBL/GenBank/DDBJ databases">
        <title>Nepenthes gracilis genome sequencing.</title>
        <authorList>
            <person name="Fukushima K."/>
        </authorList>
    </citation>
    <scope>NUCLEOTIDE SEQUENCE</scope>
    <source>
        <strain evidence="5">SING2019-196</strain>
    </source>
</reference>
<evidence type="ECO:0000256" key="2">
    <source>
        <dbReference type="ARBA" id="ARBA00022679"/>
    </source>
</evidence>
<dbReference type="Proteomes" id="UP001279734">
    <property type="component" value="Unassembled WGS sequence"/>
</dbReference>
<dbReference type="Pfam" id="PF01648">
    <property type="entry name" value="ACPS"/>
    <property type="match status" value="1"/>
</dbReference>
<proteinExistence type="predicted"/>
<feature type="domain" description="4'-phosphopantetheinyl transferase N-terminal" evidence="4">
    <location>
        <begin position="15"/>
        <end position="113"/>
    </location>
</feature>
<dbReference type="InterPro" id="IPR008278">
    <property type="entry name" value="4-PPantetheinyl_Trfase_dom"/>
</dbReference>
<dbReference type="AlphaFoldDB" id="A0AAD3P8C6"/>
<sequence length="276" mass="32203">MMEKGVQRWLVDVSEWNPSPRNFSSAVSVLPHLEHSSITRYAKMEDRKRALVSRLLQYALVREVLGISFDEIIIKRTPEGKPYLDSNHVDSRFPNFNFNVSHHGDFVAIASEPLCLVGLDIVSHAPLVKGTGLEFIENFSSYFSQRELYEIINAGTCDEMLSRFHRYWSLKEAFVKAIGTGLGYRLDKLEFHHTNWDNISVKIDGVELRDWKFWHFELRKRHYVSGARGCPRMATESYRQVLSRTEFSEDEYHLALHLPNVSFQQRTVEQLIERHT</sequence>
<accession>A0AAD3P8C6</accession>
<dbReference type="EMBL" id="BSYO01000001">
    <property type="protein sequence ID" value="GMG99481.1"/>
    <property type="molecule type" value="Genomic_DNA"/>
</dbReference>
<dbReference type="GO" id="GO:0000287">
    <property type="term" value="F:magnesium ion binding"/>
    <property type="evidence" value="ECO:0007669"/>
    <property type="project" value="InterPro"/>
</dbReference>
<dbReference type="FunFam" id="3.90.470.20:FF:000013">
    <property type="entry name" value="L-aminoadipate-semialdehyde dehydrogenase-phosphopantetheinyl transferase"/>
    <property type="match status" value="1"/>
</dbReference>
<keyword evidence="6" id="KW-1185">Reference proteome</keyword>
<keyword evidence="2" id="KW-0808">Transferase</keyword>
<dbReference type="InterPro" id="IPR055066">
    <property type="entry name" value="AASDHPPT_N"/>
</dbReference>